<feature type="region of interest" description="Disordered" evidence="1">
    <location>
        <begin position="1"/>
        <end position="29"/>
    </location>
</feature>
<evidence type="ECO:0000313" key="3">
    <source>
        <dbReference type="Proteomes" id="UP000829196"/>
    </source>
</evidence>
<dbReference type="AlphaFoldDB" id="A0A8T3BHC6"/>
<evidence type="ECO:0000256" key="1">
    <source>
        <dbReference type="SAM" id="MobiDB-lite"/>
    </source>
</evidence>
<organism evidence="2 3">
    <name type="scientific">Dendrobium nobile</name>
    <name type="common">Orchid</name>
    <dbReference type="NCBI Taxonomy" id="94219"/>
    <lineage>
        <taxon>Eukaryota</taxon>
        <taxon>Viridiplantae</taxon>
        <taxon>Streptophyta</taxon>
        <taxon>Embryophyta</taxon>
        <taxon>Tracheophyta</taxon>
        <taxon>Spermatophyta</taxon>
        <taxon>Magnoliopsida</taxon>
        <taxon>Liliopsida</taxon>
        <taxon>Asparagales</taxon>
        <taxon>Orchidaceae</taxon>
        <taxon>Epidendroideae</taxon>
        <taxon>Malaxideae</taxon>
        <taxon>Dendrobiinae</taxon>
        <taxon>Dendrobium</taxon>
    </lineage>
</organism>
<reference evidence="2" key="1">
    <citation type="journal article" date="2022" name="Front. Genet.">
        <title>Chromosome-Scale Assembly of the Dendrobium nobile Genome Provides Insights Into the Molecular Mechanism of the Biosynthesis of the Medicinal Active Ingredient of Dendrobium.</title>
        <authorList>
            <person name="Xu Q."/>
            <person name="Niu S.-C."/>
            <person name="Li K.-L."/>
            <person name="Zheng P.-J."/>
            <person name="Zhang X.-J."/>
            <person name="Jia Y."/>
            <person name="Liu Y."/>
            <person name="Niu Y.-X."/>
            <person name="Yu L.-H."/>
            <person name="Chen D.-F."/>
            <person name="Zhang G.-Q."/>
        </authorList>
    </citation>
    <scope>NUCLEOTIDE SEQUENCE</scope>
    <source>
        <tissue evidence="2">Leaf</tissue>
    </source>
</reference>
<keyword evidence="3" id="KW-1185">Reference proteome</keyword>
<sequence>MQAGGDESVELSAGGRSAAEGYESHASSTSLENIKTVHFMNRGRSGNFVHVICRFYHSQIDRKGVLG</sequence>
<evidence type="ECO:0000313" key="2">
    <source>
        <dbReference type="EMBL" id="KAI0511813.1"/>
    </source>
</evidence>
<dbReference type="EMBL" id="JAGYWB010000009">
    <property type="protein sequence ID" value="KAI0511813.1"/>
    <property type="molecule type" value="Genomic_DNA"/>
</dbReference>
<accession>A0A8T3BHC6</accession>
<name>A0A8T3BHC6_DENNO</name>
<proteinExistence type="predicted"/>
<dbReference type="Proteomes" id="UP000829196">
    <property type="component" value="Unassembled WGS sequence"/>
</dbReference>
<comment type="caution">
    <text evidence="2">The sequence shown here is derived from an EMBL/GenBank/DDBJ whole genome shotgun (WGS) entry which is preliminary data.</text>
</comment>
<gene>
    <name evidence="2" type="ORF">KFK09_012445</name>
</gene>
<protein>
    <submittedName>
        <fullName evidence="2">Uncharacterized protein</fullName>
    </submittedName>
</protein>